<proteinExistence type="predicted"/>
<evidence type="ECO:0000259" key="7">
    <source>
        <dbReference type="PROSITE" id="PS50045"/>
    </source>
</evidence>
<dbReference type="Pfam" id="PF00158">
    <property type="entry name" value="Sigma54_activat"/>
    <property type="match status" value="1"/>
</dbReference>
<dbReference type="PROSITE" id="PS50045">
    <property type="entry name" value="SIGMA54_INTERACT_4"/>
    <property type="match status" value="1"/>
</dbReference>
<dbReference type="RefSeq" id="WP_181550939.1">
    <property type="nucleotide sequence ID" value="NZ_JACDUS010000003.1"/>
</dbReference>
<dbReference type="PROSITE" id="PS00675">
    <property type="entry name" value="SIGMA54_INTERACT_1"/>
    <property type="match status" value="1"/>
</dbReference>
<dbReference type="InterPro" id="IPR058031">
    <property type="entry name" value="AAA_lid_NorR"/>
</dbReference>
<reference evidence="9 10" key="1">
    <citation type="submission" date="2020-07" db="EMBL/GenBank/DDBJ databases">
        <title>Genomic Encyclopedia of Type Strains, Phase IV (KMG-IV): sequencing the most valuable type-strain genomes for metagenomic binning, comparative biology and taxonomic classification.</title>
        <authorList>
            <person name="Goeker M."/>
        </authorList>
    </citation>
    <scope>NUCLEOTIDE SEQUENCE [LARGE SCALE GENOMIC DNA]</scope>
    <source>
        <strain evidence="9 10">DSM 17721</strain>
    </source>
</reference>
<dbReference type="GO" id="GO:0006355">
    <property type="term" value="P:regulation of DNA-templated transcription"/>
    <property type="evidence" value="ECO:0007669"/>
    <property type="project" value="InterPro"/>
</dbReference>
<dbReference type="InterPro" id="IPR002197">
    <property type="entry name" value="HTH_Fis"/>
</dbReference>
<dbReference type="SMART" id="SM00448">
    <property type="entry name" value="REC"/>
    <property type="match status" value="1"/>
</dbReference>
<dbReference type="InterPro" id="IPR011006">
    <property type="entry name" value="CheY-like_superfamily"/>
</dbReference>
<evidence type="ECO:0000256" key="5">
    <source>
        <dbReference type="ARBA" id="ARBA00023163"/>
    </source>
</evidence>
<keyword evidence="6" id="KW-0597">Phosphoprotein</keyword>
<keyword evidence="2" id="KW-0067">ATP-binding</keyword>
<evidence type="ECO:0000256" key="3">
    <source>
        <dbReference type="ARBA" id="ARBA00023015"/>
    </source>
</evidence>
<sequence length="468" mass="52549">MLKNISVLVVEPGDNAASEVAGFFNEQTEANIFQAKNSTEALEFINNKRSVELLVTDLFFPDKSGLELIQKGIAINPAMVPIVVMPPGGRQHVVESLQAGAYFYIHTPIYQQEILEVVKNALEYQKLLAQSLQHKPRLRKSDGFAGIIGESRPMKKLFEIIERIAGNSEGNVLLKGESGTGKELVARAIHDLTPERNQYNFVPLNCAAIPEELLESELFGYEKGAFTGANRAKKGRLAHADKGTLFLDEIGDMKANLQAKLLRVLQEQNFEAVGSVKSTQIDVRVIAATNRNLEKAVADGTFREDLYYRLSVVPITLPPLRKRTEDIPHLVQKFLLMYNRGRKNVPLGFTDQALQRLKAYEWPGNVRELQNLVQRMCILHGGDTVDVGSLPQRFQDLCDPAGNSETEKQNNISEDLDFHAMTQEFENQLILKALHMAEGNKKEAARLLNMKRTTLLEKIKKRHLEVKI</sequence>
<feature type="domain" description="Response regulatory" evidence="8">
    <location>
        <begin position="6"/>
        <end position="122"/>
    </location>
</feature>
<evidence type="ECO:0000256" key="6">
    <source>
        <dbReference type="PROSITE-ProRule" id="PRU00169"/>
    </source>
</evidence>
<dbReference type="PROSITE" id="PS00688">
    <property type="entry name" value="SIGMA54_INTERACT_3"/>
    <property type="match status" value="1"/>
</dbReference>
<dbReference type="EMBL" id="JACDUS010000003">
    <property type="protein sequence ID" value="MBA2881292.1"/>
    <property type="molecule type" value="Genomic_DNA"/>
</dbReference>
<dbReference type="PANTHER" id="PTHR32071:SF117">
    <property type="entry name" value="PTS-DEPENDENT DIHYDROXYACETONE KINASE OPERON REGULATORY PROTEIN-RELATED"/>
    <property type="match status" value="1"/>
</dbReference>
<dbReference type="Gene3D" id="3.40.50.300">
    <property type="entry name" value="P-loop containing nucleotide triphosphate hydrolases"/>
    <property type="match status" value="1"/>
</dbReference>
<dbReference type="GO" id="GO:0005524">
    <property type="term" value="F:ATP binding"/>
    <property type="evidence" value="ECO:0007669"/>
    <property type="project" value="UniProtKB-KW"/>
</dbReference>
<keyword evidence="10" id="KW-1185">Reference proteome</keyword>
<evidence type="ECO:0000259" key="8">
    <source>
        <dbReference type="PROSITE" id="PS50110"/>
    </source>
</evidence>
<dbReference type="Pfam" id="PF25601">
    <property type="entry name" value="AAA_lid_14"/>
    <property type="match status" value="1"/>
</dbReference>
<dbReference type="SUPFAM" id="SSF46689">
    <property type="entry name" value="Homeodomain-like"/>
    <property type="match status" value="1"/>
</dbReference>
<name>A0A7W0C8W7_9BACT</name>
<keyword evidence="3" id="KW-0805">Transcription regulation</keyword>
<dbReference type="InterPro" id="IPR002078">
    <property type="entry name" value="Sigma_54_int"/>
</dbReference>
<keyword evidence="1" id="KW-0547">Nucleotide-binding</keyword>
<dbReference type="PROSITE" id="PS50110">
    <property type="entry name" value="RESPONSE_REGULATORY"/>
    <property type="match status" value="1"/>
</dbReference>
<dbReference type="CDD" id="cd00156">
    <property type="entry name" value="REC"/>
    <property type="match status" value="1"/>
</dbReference>
<keyword evidence="5" id="KW-0804">Transcription</keyword>
<comment type="caution">
    <text evidence="9">The sequence shown here is derived from an EMBL/GenBank/DDBJ whole genome shotgun (WGS) entry which is preliminary data.</text>
</comment>
<dbReference type="AlphaFoldDB" id="A0A7W0C8W7"/>
<dbReference type="InterPro" id="IPR009057">
    <property type="entry name" value="Homeodomain-like_sf"/>
</dbReference>
<dbReference type="Pfam" id="PF00072">
    <property type="entry name" value="Response_reg"/>
    <property type="match status" value="1"/>
</dbReference>
<dbReference type="CDD" id="cd00009">
    <property type="entry name" value="AAA"/>
    <property type="match status" value="1"/>
</dbReference>
<dbReference type="SUPFAM" id="SSF52172">
    <property type="entry name" value="CheY-like"/>
    <property type="match status" value="1"/>
</dbReference>
<accession>A0A7W0C8W7</accession>
<evidence type="ECO:0000256" key="1">
    <source>
        <dbReference type="ARBA" id="ARBA00022741"/>
    </source>
</evidence>
<keyword evidence="4 9" id="KW-0238">DNA-binding</keyword>
<dbReference type="Proteomes" id="UP000525298">
    <property type="component" value="Unassembled WGS sequence"/>
</dbReference>
<gene>
    <name evidence="9" type="ORF">HNR65_001618</name>
</gene>
<protein>
    <submittedName>
        <fullName evidence="9">DNA-binding NtrC family response regulator</fullName>
    </submittedName>
</protein>
<evidence type="ECO:0000313" key="10">
    <source>
        <dbReference type="Proteomes" id="UP000525298"/>
    </source>
</evidence>
<dbReference type="Pfam" id="PF02954">
    <property type="entry name" value="HTH_8"/>
    <property type="match status" value="1"/>
</dbReference>
<feature type="domain" description="Sigma-54 factor interaction" evidence="7">
    <location>
        <begin position="147"/>
        <end position="378"/>
    </location>
</feature>
<dbReference type="InterPro" id="IPR027417">
    <property type="entry name" value="P-loop_NTPase"/>
</dbReference>
<dbReference type="GO" id="GO:0000160">
    <property type="term" value="P:phosphorelay signal transduction system"/>
    <property type="evidence" value="ECO:0007669"/>
    <property type="project" value="InterPro"/>
</dbReference>
<dbReference type="SUPFAM" id="SSF52540">
    <property type="entry name" value="P-loop containing nucleoside triphosphate hydrolases"/>
    <property type="match status" value="1"/>
</dbReference>
<dbReference type="GO" id="GO:0043565">
    <property type="term" value="F:sequence-specific DNA binding"/>
    <property type="evidence" value="ECO:0007669"/>
    <property type="project" value="InterPro"/>
</dbReference>
<dbReference type="InterPro" id="IPR025662">
    <property type="entry name" value="Sigma_54_int_dom_ATP-bd_1"/>
</dbReference>
<organism evidence="9 10">
    <name type="scientific">Desulfosalsimonas propionicica</name>
    <dbReference type="NCBI Taxonomy" id="332175"/>
    <lineage>
        <taxon>Bacteria</taxon>
        <taxon>Pseudomonadati</taxon>
        <taxon>Thermodesulfobacteriota</taxon>
        <taxon>Desulfobacteria</taxon>
        <taxon>Desulfobacterales</taxon>
        <taxon>Desulfosalsimonadaceae</taxon>
        <taxon>Desulfosalsimonas</taxon>
    </lineage>
</organism>
<dbReference type="Gene3D" id="1.10.8.60">
    <property type="match status" value="1"/>
</dbReference>
<dbReference type="PANTHER" id="PTHR32071">
    <property type="entry name" value="TRANSCRIPTIONAL REGULATORY PROTEIN"/>
    <property type="match status" value="1"/>
</dbReference>
<dbReference type="InterPro" id="IPR025943">
    <property type="entry name" value="Sigma_54_int_dom_ATP-bd_2"/>
</dbReference>
<dbReference type="PRINTS" id="PR01590">
    <property type="entry name" value="HTHFIS"/>
</dbReference>
<dbReference type="Gene3D" id="1.10.10.60">
    <property type="entry name" value="Homeodomain-like"/>
    <property type="match status" value="1"/>
</dbReference>
<dbReference type="InterPro" id="IPR025944">
    <property type="entry name" value="Sigma_54_int_dom_CS"/>
</dbReference>
<dbReference type="InterPro" id="IPR003593">
    <property type="entry name" value="AAA+_ATPase"/>
</dbReference>
<dbReference type="PROSITE" id="PS00676">
    <property type="entry name" value="SIGMA54_INTERACT_2"/>
    <property type="match status" value="1"/>
</dbReference>
<evidence type="ECO:0000256" key="4">
    <source>
        <dbReference type="ARBA" id="ARBA00023125"/>
    </source>
</evidence>
<feature type="modified residue" description="4-aspartylphosphate" evidence="6">
    <location>
        <position position="57"/>
    </location>
</feature>
<dbReference type="InterPro" id="IPR001789">
    <property type="entry name" value="Sig_transdc_resp-reg_receiver"/>
</dbReference>
<dbReference type="SMART" id="SM00382">
    <property type="entry name" value="AAA"/>
    <property type="match status" value="1"/>
</dbReference>
<dbReference type="FunFam" id="3.40.50.300:FF:000006">
    <property type="entry name" value="DNA-binding transcriptional regulator NtrC"/>
    <property type="match status" value="1"/>
</dbReference>
<dbReference type="Gene3D" id="3.40.50.2300">
    <property type="match status" value="1"/>
</dbReference>
<evidence type="ECO:0000313" key="9">
    <source>
        <dbReference type="EMBL" id="MBA2881292.1"/>
    </source>
</evidence>
<evidence type="ECO:0000256" key="2">
    <source>
        <dbReference type="ARBA" id="ARBA00022840"/>
    </source>
</evidence>